<keyword evidence="2" id="KW-0489">Methyltransferase</keyword>
<evidence type="ECO:0000256" key="1">
    <source>
        <dbReference type="SAM" id="MobiDB-lite"/>
    </source>
</evidence>
<keyword evidence="2" id="KW-0808">Transferase</keyword>
<comment type="caution">
    <text evidence="2">The sequence shown here is derived from an EMBL/GenBank/DDBJ whole genome shotgun (WGS) entry which is preliminary data.</text>
</comment>
<evidence type="ECO:0000313" key="3">
    <source>
        <dbReference type="Proteomes" id="UP000023152"/>
    </source>
</evidence>
<protein>
    <submittedName>
        <fullName evidence="2">Leucine carboxyl methyltransferase</fullName>
    </submittedName>
</protein>
<gene>
    <name evidence="2" type="ORF">RFI_11656</name>
</gene>
<feature type="compositionally biased region" description="Polar residues" evidence="1">
    <location>
        <begin position="67"/>
        <end position="83"/>
    </location>
</feature>
<proteinExistence type="predicted"/>
<dbReference type="PANTHER" id="PTHR46529">
    <property type="entry name" value="TRNA WYBUTOSINE-SYNTHESIZING PROTEIN 4"/>
    <property type="match status" value="1"/>
</dbReference>
<feature type="region of interest" description="Disordered" evidence="1">
    <location>
        <begin position="66"/>
        <end position="128"/>
    </location>
</feature>
<dbReference type="PANTHER" id="PTHR46529:SF1">
    <property type="entry name" value="TRNA WYBUTOSINE-SYNTHESIZING PROTEIN 4"/>
    <property type="match status" value="1"/>
</dbReference>
<dbReference type="Proteomes" id="UP000023152">
    <property type="component" value="Unassembled WGS sequence"/>
</dbReference>
<dbReference type="InterPro" id="IPR029063">
    <property type="entry name" value="SAM-dependent_MTases_sf"/>
</dbReference>
<keyword evidence="3" id="KW-1185">Reference proteome</keyword>
<dbReference type="GO" id="GO:0008175">
    <property type="term" value="F:tRNA methyltransferase activity"/>
    <property type="evidence" value="ECO:0007669"/>
    <property type="project" value="TreeGrafter"/>
</dbReference>
<dbReference type="GO" id="GO:0031591">
    <property type="term" value="P:wybutosine biosynthetic process"/>
    <property type="evidence" value="ECO:0007669"/>
    <property type="project" value="TreeGrafter"/>
</dbReference>
<sequence length="167" mass="19611">MQQAGFTEWAAWDFNRIYREFLGKHKEIERIAKLEMFDEFEEWNIFMAHYCLVFAVCYPIDHKDNATDVTNENSETLQQNSNKSENDKSHDNSASSNNNENNSANDTQKQDKSEEKEEKSTEQELEKTKQIVDFETIKKIWGNLSLLYHQKNPQKVDVSVIRSRPIG</sequence>
<dbReference type="OrthoDB" id="203237at2759"/>
<dbReference type="AlphaFoldDB" id="X6NHV5"/>
<dbReference type="GO" id="GO:0030488">
    <property type="term" value="P:tRNA methylation"/>
    <property type="evidence" value="ECO:0007669"/>
    <property type="project" value="TreeGrafter"/>
</dbReference>
<feature type="compositionally biased region" description="Low complexity" evidence="1">
    <location>
        <begin position="92"/>
        <end position="107"/>
    </location>
</feature>
<dbReference type="EMBL" id="ASPP01008498">
    <property type="protein sequence ID" value="ETO25483.1"/>
    <property type="molecule type" value="Genomic_DNA"/>
</dbReference>
<evidence type="ECO:0000313" key="2">
    <source>
        <dbReference type="EMBL" id="ETO25483.1"/>
    </source>
</evidence>
<name>X6NHV5_RETFI</name>
<reference evidence="2 3" key="1">
    <citation type="journal article" date="2013" name="Curr. Biol.">
        <title>The Genome of the Foraminiferan Reticulomyxa filosa.</title>
        <authorList>
            <person name="Glockner G."/>
            <person name="Hulsmann N."/>
            <person name="Schleicher M."/>
            <person name="Noegel A.A."/>
            <person name="Eichinger L."/>
            <person name="Gallinger C."/>
            <person name="Pawlowski J."/>
            <person name="Sierra R."/>
            <person name="Euteneuer U."/>
            <person name="Pillet L."/>
            <person name="Moustafa A."/>
            <person name="Platzer M."/>
            <person name="Groth M."/>
            <person name="Szafranski K."/>
            <person name="Schliwa M."/>
        </authorList>
    </citation>
    <scope>NUCLEOTIDE SEQUENCE [LARGE SCALE GENOMIC DNA]</scope>
</reference>
<accession>X6NHV5</accession>
<feature type="compositionally biased region" description="Basic and acidic residues" evidence="1">
    <location>
        <begin position="108"/>
        <end position="128"/>
    </location>
</feature>
<dbReference type="Gene3D" id="3.40.50.150">
    <property type="entry name" value="Vaccinia Virus protein VP39"/>
    <property type="match status" value="1"/>
</dbReference>
<dbReference type="SUPFAM" id="SSF53335">
    <property type="entry name" value="S-adenosyl-L-methionine-dependent methyltransferases"/>
    <property type="match status" value="1"/>
</dbReference>
<organism evidence="2 3">
    <name type="scientific">Reticulomyxa filosa</name>
    <dbReference type="NCBI Taxonomy" id="46433"/>
    <lineage>
        <taxon>Eukaryota</taxon>
        <taxon>Sar</taxon>
        <taxon>Rhizaria</taxon>
        <taxon>Retaria</taxon>
        <taxon>Foraminifera</taxon>
        <taxon>Monothalamids</taxon>
        <taxon>Reticulomyxidae</taxon>
        <taxon>Reticulomyxa</taxon>
    </lineage>
</organism>